<organism evidence="1 2">
    <name type="scientific">Streptacidiphilus cavernicola</name>
    <dbReference type="NCBI Taxonomy" id="3342716"/>
    <lineage>
        <taxon>Bacteria</taxon>
        <taxon>Bacillati</taxon>
        <taxon>Actinomycetota</taxon>
        <taxon>Actinomycetes</taxon>
        <taxon>Kitasatosporales</taxon>
        <taxon>Streptomycetaceae</taxon>
        <taxon>Streptacidiphilus</taxon>
    </lineage>
</organism>
<dbReference type="Proteomes" id="UP001592528">
    <property type="component" value="Unassembled WGS sequence"/>
</dbReference>
<accession>A0ABV6UWN8</accession>
<comment type="caution">
    <text evidence="1">The sequence shown here is derived from an EMBL/GenBank/DDBJ whole genome shotgun (WGS) entry which is preliminary data.</text>
</comment>
<protein>
    <submittedName>
        <fullName evidence="1">Uncharacterized protein</fullName>
    </submittedName>
</protein>
<proteinExistence type="predicted"/>
<gene>
    <name evidence="1" type="ORF">ACEZDJ_31380</name>
</gene>
<evidence type="ECO:0000313" key="1">
    <source>
        <dbReference type="EMBL" id="MFC1405802.1"/>
    </source>
</evidence>
<keyword evidence="2" id="KW-1185">Reference proteome</keyword>
<dbReference type="EMBL" id="JBHEZZ010000023">
    <property type="protein sequence ID" value="MFC1405802.1"/>
    <property type="molecule type" value="Genomic_DNA"/>
</dbReference>
<name>A0ABV6UWN8_9ACTN</name>
<reference evidence="1 2" key="1">
    <citation type="submission" date="2024-09" db="EMBL/GenBank/DDBJ databases">
        <authorList>
            <person name="Lee S.D."/>
        </authorList>
    </citation>
    <scope>NUCLEOTIDE SEQUENCE [LARGE SCALE GENOMIC DNA]</scope>
    <source>
        <strain evidence="1 2">N1-5</strain>
    </source>
</reference>
<sequence>MNRTTAHLPLLTLAADVARLLPSRADRPWTATEEPCLSMDGYPVALLSDGARTLVLGGDPSRVLALARPGHSDSQTVLPGPAAARDLADLAARDHLAAIEREAAQHLGPLDRVRDLLLLLRTEVIRRAGRRSMVGGSLHCPGLGHRIGWQRRDRSQVAVTTTAPGRAELVLSDLPLPLVERVVLLVMGRQRRTWHRMPAEAVPSAAARRVLAAFPRLQPLPALSGGSFRLIWSGGPAPRTRLTVRVPHGMRGTDASTADLSLGGGGDLVLRVLDALG</sequence>
<dbReference type="RefSeq" id="WP_030263707.1">
    <property type="nucleotide sequence ID" value="NZ_JBHEZZ010000023.1"/>
</dbReference>
<evidence type="ECO:0000313" key="2">
    <source>
        <dbReference type="Proteomes" id="UP001592528"/>
    </source>
</evidence>